<protein>
    <submittedName>
        <fullName evidence="2">Uncharacterized protein</fullName>
    </submittedName>
</protein>
<evidence type="ECO:0000313" key="3">
    <source>
        <dbReference type="Proteomes" id="UP001165080"/>
    </source>
</evidence>
<organism evidence="2 3">
    <name type="scientific">Pleodorina starrii</name>
    <dbReference type="NCBI Taxonomy" id="330485"/>
    <lineage>
        <taxon>Eukaryota</taxon>
        <taxon>Viridiplantae</taxon>
        <taxon>Chlorophyta</taxon>
        <taxon>core chlorophytes</taxon>
        <taxon>Chlorophyceae</taxon>
        <taxon>CS clade</taxon>
        <taxon>Chlamydomonadales</taxon>
        <taxon>Volvocaceae</taxon>
        <taxon>Pleodorina</taxon>
    </lineage>
</organism>
<dbReference type="Proteomes" id="UP001165080">
    <property type="component" value="Unassembled WGS sequence"/>
</dbReference>
<keyword evidence="3" id="KW-1185">Reference proteome</keyword>
<sequence length="84" mass="9627">MFKLPLDAYVLAIPIAYASFAFMGMCSRIPTVDPETSSVQYYDDEQMSAKAAQKYDNQFKQFFTSRIANHQVGVFRNWMEGSPQ</sequence>
<accession>A0A9W6F2S1</accession>
<proteinExistence type="predicted"/>
<name>A0A9W6F2S1_9CHLO</name>
<keyword evidence="1" id="KW-0812">Transmembrane</keyword>
<evidence type="ECO:0000313" key="2">
    <source>
        <dbReference type="EMBL" id="GLC54508.1"/>
    </source>
</evidence>
<reference evidence="2 3" key="1">
    <citation type="journal article" date="2023" name="Commun. Biol.">
        <title>Reorganization of the ancestral sex-determining regions during the evolution of trioecy in Pleodorina starrii.</title>
        <authorList>
            <person name="Takahashi K."/>
            <person name="Suzuki S."/>
            <person name="Kawai-Toyooka H."/>
            <person name="Yamamoto K."/>
            <person name="Hamaji T."/>
            <person name="Ootsuki R."/>
            <person name="Yamaguchi H."/>
            <person name="Kawachi M."/>
            <person name="Higashiyama T."/>
            <person name="Nozaki H."/>
        </authorList>
    </citation>
    <scope>NUCLEOTIDE SEQUENCE [LARGE SCALE GENOMIC DNA]</scope>
    <source>
        <strain evidence="2 3">NIES-4479</strain>
    </source>
</reference>
<keyword evidence="1" id="KW-0472">Membrane</keyword>
<keyword evidence="1" id="KW-1133">Transmembrane helix</keyword>
<evidence type="ECO:0000256" key="1">
    <source>
        <dbReference type="SAM" id="Phobius"/>
    </source>
</evidence>
<feature type="transmembrane region" description="Helical" evidence="1">
    <location>
        <begin position="6"/>
        <end position="26"/>
    </location>
</feature>
<gene>
    <name evidence="2" type="primary">PLESTBF000432</name>
    <name evidence="2" type="ORF">PLESTB_000874200</name>
</gene>
<dbReference type="EMBL" id="BRXU01000010">
    <property type="protein sequence ID" value="GLC54508.1"/>
    <property type="molecule type" value="Genomic_DNA"/>
</dbReference>
<comment type="caution">
    <text evidence="2">The sequence shown here is derived from an EMBL/GenBank/DDBJ whole genome shotgun (WGS) entry which is preliminary data.</text>
</comment>
<dbReference type="AlphaFoldDB" id="A0A9W6F2S1"/>